<protein>
    <submittedName>
        <fullName evidence="1">Uncharacterized protein</fullName>
    </submittedName>
</protein>
<evidence type="ECO:0000313" key="2">
    <source>
        <dbReference type="Proteomes" id="UP000237271"/>
    </source>
</evidence>
<name>A0A2P4XFU4_9STRA</name>
<dbReference type="EMBL" id="NCKW01011108">
    <property type="protein sequence ID" value="POM64418.1"/>
    <property type="molecule type" value="Genomic_DNA"/>
</dbReference>
<dbReference type="Proteomes" id="UP000237271">
    <property type="component" value="Unassembled WGS sequence"/>
</dbReference>
<keyword evidence="2" id="KW-1185">Reference proteome</keyword>
<sequence>MSMTKFATEECGLIFETARRNIVLRAMHCSAYDILKAFFSAGVTADDIAVMRLRIPDVTTKSNQLAQDVETTEKELLATTMK</sequence>
<organism evidence="1 2">
    <name type="scientific">Phytophthora palmivora</name>
    <dbReference type="NCBI Taxonomy" id="4796"/>
    <lineage>
        <taxon>Eukaryota</taxon>
        <taxon>Sar</taxon>
        <taxon>Stramenopiles</taxon>
        <taxon>Oomycota</taxon>
        <taxon>Peronosporomycetes</taxon>
        <taxon>Peronosporales</taxon>
        <taxon>Peronosporaceae</taxon>
        <taxon>Phytophthora</taxon>
    </lineage>
</organism>
<dbReference type="AlphaFoldDB" id="A0A2P4XFU4"/>
<comment type="caution">
    <text evidence="1">The sequence shown here is derived from an EMBL/GenBank/DDBJ whole genome shotgun (WGS) entry which is preliminary data.</text>
</comment>
<evidence type="ECO:0000313" key="1">
    <source>
        <dbReference type="EMBL" id="POM64418.1"/>
    </source>
</evidence>
<reference evidence="1 2" key="1">
    <citation type="journal article" date="2017" name="Genome Biol. Evol.">
        <title>Phytophthora megakarya and P. palmivora, closely related causal agents of cacao black pod rot, underwent increases in genome sizes and gene numbers by different mechanisms.</title>
        <authorList>
            <person name="Ali S.S."/>
            <person name="Shao J."/>
            <person name="Lary D.J."/>
            <person name="Kronmiller B."/>
            <person name="Shen D."/>
            <person name="Strem M.D."/>
            <person name="Amoako-Attah I."/>
            <person name="Akrofi A.Y."/>
            <person name="Begoude B.A."/>
            <person name="Ten Hoopen G.M."/>
            <person name="Coulibaly K."/>
            <person name="Kebe B.I."/>
            <person name="Melnick R.L."/>
            <person name="Guiltinan M.J."/>
            <person name="Tyler B.M."/>
            <person name="Meinhardt L.W."/>
            <person name="Bailey B.A."/>
        </authorList>
    </citation>
    <scope>NUCLEOTIDE SEQUENCE [LARGE SCALE GENOMIC DNA]</scope>
    <source>
        <strain evidence="2">sbr112.9</strain>
    </source>
</reference>
<accession>A0A2P4XFU4</accession>
<proteinExistence type="predicted"/>
<gene>
    <name evidence="1" type="ORF">PHPALM_20050</name>
</gene>